<accession>A0A7G9FNX9</accession>
<evidence type="ECO:0000313" key="3">
    <source>
        <dbReference type="Proteomes" id="UP000515819"/>
    </source>
</evidence>
<dbReference type="InterPro" id="IPR053154">
    <property type="entry name" value="c-di-AMP_regulator"/>
</dbReference>
<dbReference type="Pfam" id="PF07949">
    <property type="entry name" value="YbbR"/>
    <property type="match status" value="2"/>
</dbReference>
<keyword evidence="3" id="KW-1185">Reference proteome</keyword>
<reference evidence="2 3" key="1">
    <citation type="submission" date="2020-08" db="EMBL/GenBank/DDBJ databases">
        <authorList>
            <person name="Liu C."/>
            <person name="Sun Q."/>
        </authorList>
    </citation>
    <scope>NUCLEOTIDE SEQUENCE [LARGE SCALE GENOMIC DNA]</scope>
    <source>
        <strain evidence="2 3">NSJ-4</strain>
    </source>
</reference>
<keyword evidence="1" id="KW-1133">Transmembrane helix</keyword>
<dbReference type="PANTHER" id="PTHR37804:SF1">
    <property type="entry name" value="CDAA REGULATORY PROTEIN CDAR"/>
    <property type="match status" value="1"/>
</dbReference>
<gene>
    <name evidence="2" type="ORF">H9Q76_02930</name>
</gene>
<evidence type="ECO:0008006" key="4">
    <source>
        <dbReference type="Google" id="ProtNLM"/>
    </source>
</evidence>
<dbReference type="EMBL" id="CP060632">
    <property type="protein sequence ID" value="QNM00261.1"/>
    <property type="molecule type" value="Genomic_DNA"/>
</dbReference>
<sequence>MGKNKKELGHIGYKISAVLLAIVAWLAVANISDYQTTRQISNIPVTQINGDVLDELDQVYDVVSGDTVDIIVKGRRSVVGTLDKDDFTAIADLSTMSITDTVSISVEAKSNTVQSEINITCVDNTMKLNLEEKVTQQFPIKVVTTGSTKNGYAVSGTSSTPNIVKVEGPKSAVEKITEIRASVDVDKKYSSFETESELHIYDAYGEEITNDKITLDVASAKVSVEIYATKSVPIEVNLRGTPGDGYGVEGVVYQPQSVELVGPADALAKIETVDVDDVSVSGMTEDYQTDVDIRDYLPDGVSVVDIPPEITVNISITKLEDKKLTVTVNSFVLDKQVDGYQYEVTINNFTITASGFADVVSKLTLDDVVPTIDCSGLPVGNHGNVTVTLKEIDGVTYTMSGTVSVNVTNAENK</sequence>
<keyword evidence="1" id="KW-0812">Transmembrane</keyword>
<proteinExistence type="predicted"/>
<keyword evidence="1" id="KW-0472">Membrane</keyword>
<protein>
    <recommendedName>
        <fullName evidence="4">YbbR-like protein</fullName>
    </recommendedName>
</protein>
<dbReference type="PANTHER" id="PTHR37804">
    <property type="entry name" value="CDAA REGULATORY PROTEIN CDAR"/>
    <property type="match status" value="1"/>
</dbReference>
<dbReference type="Gene3D" id="2.170.120.40">
    <property type="entry name" value="YbbR-like domain"/>
    <property type="match status" value="2"/>
</dbReference>
<dbReference type="KEGG" id="wcp:H9Q76_02930"/>
<dbReference type="Proteomes" id="UP000515819">
    <property type="component" value="Chromosome"/>
</dbReference>
<name>A0A7G9FNX9_9FIRM</name>
<organism evidence="2 3">
    <name type="scientific">Wujia chipingensis</name>
    <dbReference type="NCBI Taxonomy" id="2763670"/>
    <lineage>
        <taxon>Bacteria</taxon>
        <taxon>Bacillati</taxon>
        <taxon>Bacillota</taxon>
        <taxon>Clostridia</taxon>
        <taxon>Lachnospirales</taxon>
        <taxon>Lachnospiraceae</taxon>
        <taxon>Wujia</taxon>
    </lineage>
</organism>
<evidence type="ECO:0000313" key="2">
    <source>
        <dbReference type="EMBL" id="QNM00261.1"/>
    </source>
</evidence>
<evidence type="ECO:0000256" key="1">
    <source>
        <dbReference type="SAM" id="Phobius"/>
    </source>
</evidence>
<dbReference type="AlphaFoldDB" id="A0A7G9FNX9"/>
<dbReference type="Gene3D" id="2.170.120.30">
    <property type="match status" value="2"/>
</dbReference>
<dbReference type="InterPro" id="IPR012505">
    <property type="entry name" value="YbbR"/>
</dbReference>
<dbReference type="RefSeq" id="WP_021985739.1">
    <property type="nucleotide sequence ID" value="NZ_CP060632.1"/>
</dbReference>
<feature type="transmembrane region" description="Helical" evidence="1">
    <location>
        <begin position="12"/>
        <end position="31"/>
    </location>
</feature>